<reference evidence="1" key="1">
    <citation type="submission" date="2021-04" db="EMBL/GenBank/DDBJ databases">
        <title>Pseudaminobacter soli sp. nov., isolated from paddy soil contaminated by heavy metals.</title>
        <authorList>
            <person name="Zhang K."/>
        </authorList>
    </citation>
    <scope>NUCLEOTIDE SEQUENCE</scope>
    <source>
        <strain evidence="1">19-2017</strain>
    </source>
</reference>
<proteinExistence type="predicted"/>
<organism evidence="1 2">
    <name type="scientific">Pseudaminobacter soli</name>
    <name type="common">ex Zhang et al. 2022</name>
    <dbReference type="NCBI Taxonomy" id="2831468"/>
    <lineage>
        <taxon>Bacteria</taxon>
        <taxon>Pseudomonadati</taxon>
        <taxon>Pseudomonadota</taxon>
        <taxon>Alphaproteobacteria</taxon>
        <taxon>Hyphomicrobiales</taxon>
        <taxon>Phyllobacteriaceae</taxon>
        <taxon>Pseudaminobacter</taxon>
    </lineage>
</organism>
<protein>
    <submittedName>
        <fullName evidence="1">Uncharacterized protein</fullName>
    </submittedName>
</protein>
<gene>
    <name evidence="1" type="ORF">KEU06_20010</name>
</gene>
<dbReference type="InterPro" id="IPR045720">
    <property type="entry name" value="DUF6074"/>
</dbReference>
<name>A0A942IAV0_9HYPH</name>
<dbReference type="RefSeq" id="WP_188256458.1">
    <property type="nucleotide sequence ID" value="NZ_JABVCF010000011.1"/>
</dbReference>
<evidence type="ECO:0000313" key="2">
    <source>
        <dbReference type="Proteomes" id="UP000680348"/>
    </source>
</evidence>
<sequence>MSDEPARLLAFPIDRRTALVRETAGELFQLNGDAANTYWHMKARELLADLTEQGRDMETAREEVLRFFAAVQDEFRKELSHRRSLAIA</sequence>
<dbReference type="EMBL" id="JAGWCR010000011">
    <property type="protein sequence ID" value="MBS3650901.1"/>
    <property type="molecule type" value="Genomic_DNA"/>
</dbReference>
<accession>A0A942IAV0</accession>
<comment type="caution">
    <text evidence="1">The sequence shown here is derived from an EMBL/GenBank/DDBJ whole genome shotgun (WGS) entry which is preliminary data.</text>
</comment>
<dbReference type="Proteomes" id="UP000680348">
    <property type="component" value="Unassembled WGS sequence"/>
</dbReference>
<dbReference type="AlphaFoldDB" id="A0A942IAV0"/>
<keyword evidence="2" id="KW-1185">Reference proteome</keyword>
<evidence type="ECO:0000313" key="1">
    <source>
        <dbReference type="EMBL" id="MBS3650901.1"/>
    </source>
</evidence>
<dbReference type="Pfam" id="PF19551">
    <property type="entry name" value="DUF6074"/>
    <property type="match status" value="1"/>
</dbReference>